<dbReference type="Gene3D" id="1.10.10.10">
    <property type="entry name" value="Winged helix-like DNA-binding domain superfamily/Winged helix DNA-binding domain"/>
    <property type="match status" value="1"/>
</dbReference>
<dbReference type="GO" id="GO:0003677">
    <property type="term" value="F:DNA binding"/>
    <property type="evidence" value="ECO:0007669"/>
    <property type="project" value="UniProtKB-KW"/>
</dbReference>
<evidence type="ECO:0000256" key="1">
    <source>
        <dbReference type="ARBA" id="ARBA00023015"/>
    </source>
</evidence>
<dbReference type="Pfam" id="PF07729">
    <property type="entry name" value="FCD"/>
    <property type="match status" value="1"/>
</dbReference>
<dbReference type="InterPro" id="IPR036388">
    <property type="entry name" value="WH-like_DNA-bd_sf"/>
</dbReference>
<dbReference type="EMBL" id="JAGIZA010000035">
    <property type="protein sequence ID" value="MBP0496342.1"/>
    <property type="molecule type" value="Genomic_DNA"/>
</dbReference>
<dbReference type="PANTHER" id="PTHR43537">
    <property type="entry name" value="TRANSCRIPTIONAL REGULATOR, GNTR FAMILY"/>
    <property type="match status" value="1"/>
</dbReference>
<dbReference type="GO" id="GO:0003700">
    <property type="term" value="F:DNA-binding transcription factor activity"/>
    <property type="evidence" value="ECO:0007669"/>
    <property type="project" value="InterPro"/>
</dbReference>
<reference evidence="5" key="1">
    <citation type="submission" date="2021-03" db="EMBL/GenBank/DDBJ databases">
        <authorList>
            <person name="So Y."/>
        </authorList>
    </citation>
    <scope>NUCLEOTIDE SEQUENCE</scope>
    <source>
        <strain evidence="5">SG15</strain>
    </source>
</reference>
<dbReference type="InterPro" id="IPR011711">
    <property type="entry name" value="GntR_C"/>
</dbReference>
<evidence type="ECO:0000313" key="5">
    <source>
        <dbReference type="EMBL" id="MBP0496342.1"/>
    </source>
</evidence>
<dbReference type="InterPro" id="IPR008920">
    <property type="entry name" value="TF_FadR/GntR_C"/>
</dbReference>
<accession>A0A940N966</accession>
<evidence type="ECO:0000313" key="6">
    <source>
        <dbReference type="Proteomes" id="UP000677537"/>
    </source>
</evidence>
<dbReference type="PRINTS" id="PR00035">
    <property type="entry name" value="HTHGNTR"/>
</dbReference>
<evidence type="ECO:0000256" key="3">
    <source>
        <dbReference type="ARBA" id="ARBA00023163"/>
    </source>
</evidence>
<dbReference type="InterPro" id="IPR000524">
    <property type="entry name" value="Tscrpt_reg_HTH_GntR"/>
</dbReference>
<proteinExistence type="predicted"/>
<evidence type="ECO:0000256" key="2">
    <source>
        <dbReference type="ARBA" id="ARBA00023125"/>
    </source>
</evidence>
<dbReference type="SUPFAM" id="SSF48008">
    <property type="entry name" value="GntR ligand-binding domain-like"/>
    <property type="match status" value="1"/>
</dbReference>
<keyword evidence="3" id="KW-0804">Transcription</keyword>
<feature type="domain" description="HTH gntR-type" evidence="4">
    <location>
        <begin position="7"/>
        <end position="74"/>
    </location>
</feature>
<dbReference type="SMART" id="SM00895">
    <property type="entry name" value="FCD"/>
    <property type="match status" value="1"/>
</dbReference>
<dbReference type="InterPro" id="IPR036390">
    <property type="entry name" value="WH_DNA-bd_sf"/>
</dbReference>
<dbReference type="Proteomes" id="UP000677537">
    <property type="component" value="Unassembled WGS sequence"/>
</dbReference>
<gene>
    <name evidence="5" type="ORF">J5Y10_26410</name>
</gene>
<keyword evidence="2" id="KW-0238">DNA-binding</keyword>
<name>A0A940N966_9PROT</name>
<dbReference type="PROSITE" id="PS50949">
    <property type="entry name" value="HTH_GNTR"/>
    <property type="match status" value="1"/>
</dbReference>
<organism evidence="5 6">
    <name type="scientific">Roseomonas indoligenes</name>
    <dbReference type="NCBI Taxonomy" id="2820811"/>
    <lineage>
        <taxon>Bacteria</taxon>
        <taxon>Pseudomonadati</taxon>
        <taxon>Pseudomonadota</taxon>
        <taxon>Alphaproteobacteria</taxon>
        <taxon>Acetobacterales</taxon>
        <taxon>Roseomonadaceae</taxon>
        <taxon>Roseomonas</taxon>
    </lineage>
</organism>
<dbReference type="SUPFAM" id="SSF46785">
    <property type="entry name" value="Winged helix' DNA-binding domain"/>
    <property type="match status" value="1"/>
</dbReference>
<evidence type="ECO:0000259" key="4">
    <source>
        <dbReference type="PROSITE" id="PS50949"/>
    </source>
</evidence>
<dbReference type="SMART" id="SM00345">
    <property type="entry name" value="HTH_GNTR"/>
    <property type="match status" value="1"/>
</dbReference>
<dbReference type="PANTHER" id="PTHR43537:SF51">
    <property type="entry name" value="HTH-TYPE TRANSCRIPTIONAL REGULATOR LGOR-RELATED"/>
    <property type="match status" value="1"/>
</dbReference>
<dbReference type="RefSeq" id="WP_209377133.1">
    <property type="nucleotide sequence ID" value="NZ_JAGIZA010000035.1"/>
</dbReference>
<protein>
    <submittedName>
        <fullName evidence="5">FCD domain-containing protein</fullName>
    </submittedName>
</protein>
<dbReference type="Gene3D" id="1.20.120.530">
    <property type="entry name" value="GntR ligand-binding domain-like"/>
    <property type="match status" value="1"/>
</dbReference>
<keyword evidence="1" id="KW-0805">Transcription regulation</keyword>
<dbReference type="Pfam" id="PF00392">
    <property type="entry name" value="GntR"/>
    <property type="match status" value="1"/>
</dbReference>
<comment type="caution">
    <text evidence="5">The sequence shown here is derived from an EMBL/GenBank/DDBJ whole genome shotgun (WGS) entry which is preliminary data.</text>
</comment>
<dbReference type="AlphaFoldDB" id="A0A940N966"/>
<keyword evidence="6" id="KW-1185">Reference proteome</keyword>
<sequence>MVATRPEARLGELARRVTDLAAQRGWAAGRHVTEAELCEALQVSRTPVRSALRLLEEEGVVEARPGRGFHLRMSGPEAGRRRPRPQPTVEEALLARILRDRVSGELPAEVTRSLLLRRYASGRAVMEGVIARLADEGLLLRGGGRVLRFAASVGDEASVRASYEVRLVVEPAALLLPGFRPDPEVLAVLRDRHRASLDDFEAGRGAAPGALVALDADFHLTLAGFSGNPFMVALVRQQTDLRRLMEYAANEDSPRVRLWLKEHIAVLDAVTAGDLALAAQALRGHLERAARFAGAPARDTPAE</sequence>